<gene>
    <name evidence="1" type="ORF">J437_LFUL013230</name>
</gene>
<name>A0A8K0K6W5_LADFU</name>
<keyword evidence="2" id="KW-1185">Reference proteome</keyword>
<dbReference type="OrthoDB" id="6765744at2759"/>
<dbReference type="AlphaFoldDB" id="A0A8K0K6W5"/>
<evidence type="ECO:0000313" key="1">
    <source>
        <dbReference type="EMBL" id="KAG8228345.1"/>
    </source>
</evidence>
<accession>A0A8K0K6W5</accession>
<reference evidence="1" key="1">
    <citation type="submission" date="2013-04" db="EMBL/GenBank/DDBJ databases">
        <authorList>
            <person name="Qu J."/>
            <person name="Murali S.C."/>
            <person name="Bandaranaike D."/>
            <person name="Bellair M."/>
            <person name="Blankenburg K."/>
            <person name="Chao H."/>
            <person name="Dinh H."/>
            <person name="Doddapaneni H."/>
            <person name="Downs B."/>
            <person name="Dugan-Rocha S."/>
            <person name="Elkadiri S."/>
            <person name="Gnanaolivu R.D."/>
            <person name="Hernandez B."/>
            <person name="Javaid M."/>
            <person name="Jayaseelan J.C."/>
            <person name="Lee S."/>
            <person name="Li M."/>
            <person name="Ming W."/>
            <person name="Munidasa M."/>
            <person name="Muniz J."/>
            <person name="Nguyen L."/>
            <person name="Ongeri F."/>
            <person name="Osuji N."/>
            <person name="Pu L.-L."/>
            <person name="Puazo M."/>
            <person name="Qu C."/>
            <person name="Quiroz J."/>
            <person name="Raj R."/>
            <person name="Weissenberger G."/>
            <person name="Xin Y."/>
            <person name="Zou X."/>
            <person name="Han Y."/>
            <person name="Richards S."/>
            <person name="Worley K."/>
            <person name="Muzny D."/>
            <person name="Gibbs R."/>
        </authorList>
    </citation>
    <scope>NUCLEOTIDE SEQUENCE</scope>
    <source>
        <strain evidence="1">Sampled in the wild</strain>
    </source>
</reference>
<proteinExistence type="predicted"/>
<comment type="caution">
    <text evidence="1">The sequence shown here is derived from an EMBL/GenBank/DDBJ whole genome shotgun (WGS) entry which is preliminary data.</text>
</comment>
<sequence length="285" mass="32518">MTDEVKQFGTDCFIDEFVSGGPKNYAIFIRSNSSDFHKTVCKVRGITVNSSTVDTVSFNNLKEIVLNDAPPIKLTYKRRIKRKVPCKVVSGTETKTFRVVYNKRRRVNNFDIVPYRNRFKSYHLAAIALPTDIHGKPHYVAKGYFPHSFNTRENSGYISPPPSTDFYGLDSISTKERTDFLKWHGNLRGSNYVFNMSIEIIEYCVQDVNILRLEEEVSPSKKKKKLLAVIGVRREASPEREEVDGVTSTDEDIPSWEAQPVEFLFSPPRPPPIPLSPPLVILLDE</sequence>
<evidence type="ECO:0000313" key="2">
    <source>
        <dbReference type="Proteomes" id="UP000792457"/>
    </source>
</evidence>
<protein>
    <submittedName>
        <fullName evidence="1">Uncharacterized protein</fullName>
    </submittedName>
</protein>
<dbReference type="Proteomes" id="UP000792457">
    <property type="component" value="Unassembled WGS sequence"/>
</dbReference>
<organism evidence="1 2">
    <name type="scientific">Ladona fulva</name>
    <name type="common">Scarce chaser dragonfly</name>
    <name type="synonym">Libellula fulva</name>
    <dbReference type="NCBI Taxonomy" id="123851"/>
    <lineage>
        <taxon>Eukaryota</taxon>
        <taxon>Metazoa</taxon>
        <taxon>Ecdysozoa</taxon>
        <taxon>Arthropoda</taxon>
        <taxon>Hexapoda</taxon>
        <taxon>Insecta</taxon>
        <taxon>Pterygota</taxon>
        <taxon>Palaeoptera</taxon>
        <taxon>Odonata</taxon>
        <taxon>Epiprocta</taxon>
        <taxon>Anisoptera</taxon>
        <taxon>Libelluloidea</taxon>
        <taxon>Libellulidae</taxon>
        <taxon>Ladona</taxon>
    </lineage>
</organism>
<reference evidence="1" key="2">
    <citation type="submission" date="2017-10" db="EMBL/GenBank/DDBJ databases">
        <title>Ladona fulva Genome sequencing and assembly.</title>
        <authorList>
            <person name="Murali S."/>
            <person name="Richards S."/>
            <person name="Bandaranaike D."/>
            <person name="Bellair M."/>
            <person name="Blankenburg K."/>
            <person name="Chao H."/>
            <person name="Dinh H."/>
            <person name="Doddapaneni H."/>
            <person name="Dugan-Rocha S."/>
            <person name="Elkadiri S."/>
            <person name="Gnanaolivu R."/>
            <person name="Hernandez B."/>
            <person name="Skinner E."/>
            <person name="Javaid M."/>
            <person name="Lee S."/>
            <person name="Li M."/>
            <person name="Ming W."/>
            <person name="Munidasa M."/>
            <person name="Muniz J."/>
            <person name="Nguyen L."/>
            <person name="Hughes D."/>
            <person name="Osuji N."/>
            <person name="Pu L.-L."/>
            <person name="Puazo M."/>
            <person name="Qu C."/>
            <person name="Quiroz J."/>
            <person name="Raj R."/>
            <person name="Weissenberger G."/>
            <person name="Xin Y."/>
            <person name="Zou X."/>
            <person name="Han Y."/>
            <person name="Worley K."/>
            <person name="Muzny D."/>
            <person name="Gibbs R."/>
        </authorList>
    </citation>
    <scope>NUCLEOTIDE SEQUENCE</scope>
    <source>
        <strain evidence="1">Sampled in the wild</strain>
    </source>
</reference>
<dbReference type="EMBL" id="KZ308368">
    <property type="protein sequence ID" value="KAG8228345.1"/>
    <property type="molecule type" value="Genomic_DNA"/>
</dbReference>